<gene>
    <name evidence="2" type="ORF">BCR38DRAFT_487413</name>
</gene>
<organism evidence="2 3">
    <name type="scientific">Pseudomassariella vexata</name>
    <dbReference type="NCBI Taxonomy" id="1141098"/>
    <lineage>
        <taxon>Eukaryota</taxon>
        <taxon>Fungi</taxon>
        <taxon>Dikarya</taxon>
        <taxon>Ascomycota</taxon>
        <taxon>Pezizomycotina</taxon>
        <taxon>Sordariomycetes</taxon>
        <taxon>Xylariomycetidae</taxon>
        <taxon>Amphisphaeriales</taxon>
        <taxon>Pseudomassariaceae</taxon>
        <taxon>Pseudomassariella</taxon>
    </lineage>
</organism>
<reference evidence="2 3" key="1">
    <citation type="submission" date="2016-07" db="EMBL/GenBank/DDBJ databases">
        <title>Pervasive Adenine N6-methylation of Active Genes in Fungi.</title>
        <authorList>
            <consortium name="DOE Joint Genome Institute"/>
            <person name="Mondo S.J."/>
            <person name="Dannebaum R.O."/>
            <person name="Kuo R.C."/>
            <person name="Labutti K."/>
            <person name="Haridas S."/>
            <person name="Kuo A."/>
            <person name="Salamov A."/>
            <person name="Ahrendt S.R."/>
            <person name="Lipzen A."/>
            <person name="Sullivan W."/>
            <person name="Andreopoulos W.B."/>
            <person name="Clum A."/>
            <person name="Lindquist E."/>
            <person name="Daum C."/>
            <person name="Ramamoorthy G.K."/>
            <person name="Gryganskyi A."/>
            <person name="Culley D."/>
            <person name="Magnuson J.K."/>
            <person name="James T.Y."/>
            <person name="O'Malley M.A."/>
            <person name="Stajich J.E."/>
            <person name="Spatafora J.W."/>
            <person name="Visel A."/>
            <person name="Grigoriev I.V."/>
        </authorList>
    </citation>
    <scope>NUCLEOTIDE SEQUENCE [LARGE SCALE GENOMIC DNA]</scope>
    <source>
        <strain evidence="2 3">CBS 129021</strain>
    </source>
</reference>
<feature type="compositionally biased region" description="Polar residues" evidence="1">
    <location>
        <begin position="125"/>
        <end position="160"/>
    </location>
</feature>
<keyword evidence="3" id="KW-1185">Reference proteome</keyword>
<dbReference type="OrthoDB" id="5403747at2759"/>
<feature type="compositionally biased region" description="Acidic residues" evidence="1">
    <location>
        <begin position="197"/>
        <end position="208"/>
    </location>
</feature>
<evidence type="ECO:0000313" key="2">
    <source>
        <dbReference type="EMBL" id="ORY61672.1"/>
    </source>
</evidence>
<protein>
    <submittedName>
        <fullName evidence="2">Uncharacterized protein</fullName>
    </submittedName>
</protein>
<comment type="caution">
    <text evidence="2">The sequence shown here is derived from an EMBL/GenBank/DDBJ whole genome shotgun (WGS) entry which is preliminary data.</text>
</comment>
<accession>A0A1Y2DQU1</accession>
<dbReference type="EMBL" id="MCFJ01000010">
    <property type="protein sequence ID" value="ORY61672.1"/>
    <property type="molecule type" value="Genomic_DNA"/>
</dbReference>
<feature type="region of interest" description="Disordered" evidence="1">
    <location>
        <begin position="125"/>
        <end position="225"/>
    </location>
</feature>
<feature type="compositionally biased region" description="Low complexity" evidence="1">
    <location>
        <begin position="172"/>
        <end position="183"/>
    </location>
</feature>
<dbReference type="RefSeq" id="XP_040713749.1">
    <property type="nucleotide sequence ID" value="XM_040864154.1"/>
</dbReference>
<dbReference type="AlphaFoldDB" id="A0A1Y2DQU1"/>
<proteinExistence type="predicted"/>
<evidence type="ECO:0000313" key="3">
    <source>
        <dbReference type="Proteomes" id="UP000193689"/>
    </source>
</evidence>
<name>A0A1Y2DQU1_9PEZI</name>
<dbReference type="InParanoid" id="A0A1Y2DQU1"/>
<dbReference type="GeneID" id="63780366"/>
<sequence length="233" mass="24740">MSDKNDLTARELEVSGLAWLCVGDSFPKIHLEKLAQVANINAVKTASNNWCEIKKKIGNASANGDTGLTAREFEIAGLAWQCVVGGMPKVDLKKLQQVSGINTLKTTSNKWWAIKKKLAAKVNATSSSGPSQSEGELTTPATPANSTSGRRCKASASTTAIKPAITKKRKATSSPTESTTPAITKKRKTSVAAAADYDSDGDGDDDEAGAPVATEEGGITWRQPHELDLWHVF</sequence>
<dbReference type="Proteomes" id="UP000193689">
    <property type="component" value="Unassembled WGS sequence"/>
</dbReference>
<evidence type="ECO:0000256" key="1">
    <source>
        <dbReference type="SAM" id="MobiDB-lite"/>
    </source>
</evidence>